<accession>A0ABY7NLB1</accession>
<gene>
    <name evidence="2" type="ORF">PBT88_19575</name>
</gene>
<reference evidence="2 3" key="1">
    <citation type="submission" date="2022-12" db="EMBL/GenBank/DDBJ databases">
        <title>Sphingomonas abieness sp. nov., an endophytic bacterium isolated from Abies koreana.</title>
        <authorList>
            <person name="Jiang L."/>
            <person name="Lee J."/>
        </authorList>
    </citation>
    <scope>NUCLEOTIDE SEQUENCE [LARGE SCALE GENOMIC DNA]</scope>
    <source>
        <strain evidence="3">PAMB 00755</strain>
    </source>
</reference>
<dbReference type="EMBL" id="CP115174">
    <property type="protein sequence ID" value="WBO22316.1"/>
    <property type="molecule type" value="Genomic_DNA"/>
</dbReference>
<evidence type="ECO:0000313" key="2">
    <source>
        <dbReference type="EMBL" id="WBO22316.1"/>
    </source>
</evidence>
<dbReference type="Proteomes" id="UP001210865">
    <property type="component" value="Chromosome"/>
</dbReference>
<keyword evidence="1" id="KW-0732">Signal</keyword>
<proteinExistence type="predicted"/>
<protein>
    <submittedName>
        <fullName evidence="2">Uncharacterized protein</fullName>
    </submittedName>
</protein>
<keyword evidence="3" id="KW-1185">Reference proteome</keyword>
<sequence length="71" mass="7093">MKSFVKAAATFVTVVGGLNVAAVAPASAETLAQCNLACKILSGPAGSNPDEARLEACFATCEKIYGGTGTQ</sequence>
<dbReference type="RefSeq" id="WP_270076964.1">
    <property type="nucleotide sequence ID" value="NZ_CP115174.1"/>
</dbReference>
<evidence type="ECO:0000256" key="1">
    <source>
        <dbReference type="SAM" id="SignalP"/>
    </source>
</evidence>
<feature type="chain" id="PRO_5046447908" evidence="1">
    <location>
        <begin position="29"/>
        <end position="71"/>
    </location>
</feature>
<name>A0ABY7NLB1_9SPHN</name>
<organism evidence="2 3">
    <name type="scientific">Sphingomonas abietis</name>
    <dbReference type="NCBI Taxonomy" id="3012344"/>
    <lineage>
        <taxon>Bacteria</taxon>
        <taxon>Pseudomonadati</taxon>
        <taxon>Pseudomonadota</taxon>
        <taxon>Alphaproteobacteria</taxon>
        <taxon>Sphingomonadales</taxon>
        <taxon>Sphingomonadaceae</taxon>
        <taxon>Sphingomonas</taxon>
    </lineage>
</organism>
<feature type="signal peptide" evidence="1">
    <location>
        <begin position="1"/>
        <end position="28"/>
    </location>
</feature>
<evidence type="ECO:0000313" key="3">
    <source>
        <dbReference type="Proteomes" id="UP001210865"/>
    </source>
</evidence>